<dbReference type="GO" id="GO:0016042">
    <property type="term" value="P:lipid catabolic process"/>
    <property type="evidence" value="ECO:0007669"/>
    <property type="project" value="UniProtKB-KW"/>
</dbReference>
<dbReference type="EnsemblPlants" id="Kaladp0084s0035.1.v1.1">
    <property type="protein sequence ID" value="Kaladp0084s0035.1.v1.1"/>
    <property type="gene ID" value="Kaladp0084s0035.v1.1"/>
</dbReference>
<dbReference type="Pfam" id="PF00657">
    <property type="entry name" value="Lipase_GDSL"/>
    <property type="match status" value="1"/>
</dbReference>
<dbReference type="OMA" id="HMYQSSG"/>
<comment type="similarity">
    <text evidence="1">Belongs to the 'GDSL' lipolytic enzyme family.</text>
</comment>
<evidence type="ECO:0000256" key="3">
    <source>
        <dbReference type="ARBA" id="ARBA00022963"/>
    </source>
</evidence>
<evidence type="ECO:0000256" key="2">
    <source>
        <dbReference type="ARBA" id="ARBA00022801"/>
    </source>
</evidence>
<keyword evidence="2" id="KW-0378">Hydrolase</keyword>
<dbReference type="GO" id="GO:0016788">
    <property type="term" value="F:hydrolase activity, acting on ester bonds"/>
    <property type="evidence" value="ECO:0007669"/>
    <property type="project" value="InterPro"/>
</dbReference>
<dbReference type="PANTHER" id="PTHR45648">
    <property type="entry name" value="GDSL LIPASE/ACYLHYDROLASE FAMILY PROTEIN (AFU_ORTHOLOGUE AFUA_4G14700)"/>
    <property type="match status" value="1"/>
</dbReference>
<evidence type="ECO:0000313" key="5">
    <source>
        <dbReference type="Proteomes" id="UP000594263"/>
    </source>
</evidence>
<dbReference type="PANTHER" id="PTHR45648:SF180">
    <property type="entry name" value="OS04G0561800 PROTEIN"/>
    <property type="match status" value="1"/>
</dbReference>
<dbReference type="InterPro" id="IPR036514">
    <property type="entry name" value="SGNH_hydro_sf"/>
</dbReference>
<dbReference type="InterPro" id="IPR051058">
    <property type="entry name" value="GDSL_Est/Lipase"/>
</dbReference>
<name>A0A7N0UUU6_KALFE</name>
<dbReference type="InterPro" id="IPR001087">
    <property type="entry name" value="GDSL"/>
</dbReference>
<proteinExistence type="inferred from homology"/>
<protein>
    <recommendedName>
        <fullName evidence="6">GDSL esterase/lipase</fullName>
    </recommendedName>
</protein>
<organism evidence="4 5">
    <name type="scientific">Kalanchoe fedtschenkoi</name>
    <name type="common">Lavender scallops</name>
    <name type="synonym">South American air plant</name>
    <dbReference type="NCBI Taxonomy" id="63787"/>
    <lineage>
        <taxon>Eukaryota</taxon>
        <taxon>Viridiplantae</taxon>
        <taxon>Streptophyta</taxon>
        <taxon>Embryophyta</taxon>
        <taxon>Tracheophyta</taxon>
        <taxon>Spermatophyta</taxon>
        <taxon>Magnoliopsida</taxon>
        <taxon>eudicotyledons</taxon>
        <taxon>Gunneridae</taxon>
        <taxon>Pentapetalae</taxon>
        <taxon>Saxifragales</taxon>
        <taxon>Crassulaceae</taxon>
        <taxon>Kalanchoe</taxon>
    </lineage>
</organism>
<evidence type="ECO:0008006" key="6">
    <source>
        <dbReference type="Google" id="ProtNLM"/>
    </source>
</evidence>
<dbReference type="AlphaFoldDB" id="A0A7N0UUU6"/>
<dbReference type="Proteomes" id="UP000594263">
    <property type="component" value="Unplaced"/>
</dbReference>
<evidence type="ECO:0000313" key="4">
    <source>
        <dbReference type="EnsemblPlants" id="Kaladp0084s0035.1.v1.1"/>
    </source>
</evidence>
<reference evidence="4" key="1">
    <citation type="submission" date="2021-01" db="UniProtKB">
        <authorList>
            <consortium name="EnsemblPlants"/>
        </authorList>
    </citation>
    <scope>IDENTIFICATION</scope>
</reference>
<accession>A0A7N0UUU6</accession>
<evidence type="ECO:0000256" key="1">
    <source>
        <dbReference type="ARBA" id="ARBA00008668"/>
    </source>
</evidence>
<keyword evidence="5" id="KW-1185">Reference proteome</keyword>
<dbReference type="SUPFAM" id="SSF52266">
    <property type="entry name" value="SGNH hydrolase"/>
    <property type="match status" value="1"/>
</dbReference>
<keyword evidence="3" id="KW-0443">Lipid metabolism</keyword>
<sequence>MLMGHKESPPPFLYLSRKIGWDFKTKIMRGVNFASGGSGIISDTGKQFVQVIPFSKQIEQFMAVYSYIEAATGPEAARSFIKKSIFLFSIGSNDILEYYQFNSSVKSDIFLTMLVNQYQSDLQKFMDIGARKFGIISVSSLGCVPRARALNSTGGCLDELNSYAQTFYKLVQRMLHQLALEYQGMIYSLGDTFSMTSLVLGSPKNFGFKEIKSACCGNGTFNGEAPCSVSAKICSNRNEFLFWDHFHPSQAAANLTASTLYDGSTQYVSPINFSQLVRSNTSTHSLPNSSK</sequence>
<keyword evidence="3" id="KW-0442">Lipid degradation</keyword>
<dbReference type="Gene3D" id="3.40.50.1110">
    <property type="entry name" value="SGNH hydrolase"/>
    <property type="match status" value="1"/>
</dbReference>
<dbReference type="Gramene" id="Kaladp0084s0035.1.v1.1">
    <property type="protein sequence ID" value="Kaladp0084s0035.1.v1.1"/>
    <property type="gene ID" value="Kaladp0084s0035.v1.1"/>
</dbReference>